<dbReference type="AlphaFoldDB" id="A0A0L8IV82"/>
<dbReference type="EMBL" id="LJPM01000372">
    <property type="protein sequence ID" value="KPW17079.1"/>
    <property type="molecule type" value="Genomic_DNA"/>
</dbReference>
<protein>
    <submittedName>
        <fullName evidence="1">Uncharacterized protein</fullName>
    </submittedName>
</protein>
<evidence type="ECO:0000313" key="1">
    <source>
        <dbReference type="EMBL" id="KPW17079.1"/>
    </source>
</evidence>
<evidence type="ECO:0000313" key="2">
    <source>
        <dbReference type="Proteomes" id="UP000050297"/>
    </source>
</evidence>
<dbReference type="PATRIC" id="fig|199198.4.peg.2659"/>
<proteinExistence type="predicted"/>
<sequence>MHIRANEMELARRLNWLASWASETSKTPYVFSSNKENTMKFSRLTSLLVCSAALIPLGAHAAMDGATRTTFSQECVVAAKKQGLNDKTATTHCECGAQQVDSHFTDKEIASLKDTKAAPPAALTAKLQKLVAENCTATK</sequence>
<comment type="caution">
    <text evidence="1">The sequence shown here is derived from an EMBL/GenBank/DDBJ whole genome shotgun (WGS) entry which is preliminary data.</text>
</comment>
<dbReference type="Proteomes" id="UP000050297">
    <property type="component" value="Unassembled WGS sequence"/>
</dbReference>
<organism evidence="1 2">
    <name type="scientific">Pseudomonas syringae pv. aceris</name>
    <dbReference type="NCBI Taxonomy" id="199198"/>
    <lineage>
        <taxon>Bacteria</taxon>
        <taxon>Pseudomonadati</taxon>
        <taxon>Pseudomonadota</taxon>
        <taxon>Gammaproteobacteria</taxon>
        <taxon>Pseudomonadales</taxon>
        <taxon>Pseudomonadaceae</taxon>
        <taxon>Pseudomonas</taxon>
        <taxon>Pseudomonas syringae</taxon>
    </lineage>
</organism>
<reference evidence="1 2" key="1">
    <citation type="submission" date="2015-09" db="EMBL/GenBank/DDBJ databases">
        <title>Genome announcement of multiple Pseudomonas syringae strains.</title>
        <authorList>
            <person name="Thakur S."/>
            <person name="Wang P.W."/>
            <person name="Gong Y."/>
            <person name="Weir B.S."/>
            <person name="Guttman D.S."/>
        </authorList>
    </citation>
    <scope>NUCLEOTIDE SEQUENCE [LARGE SCALE GENOMIC DNA]</scope>
    <source>
        <strain evidence="1 2">ICMP2802</strain>
    </source>
</reference>
<gene>
    <name evidence="1" type="ORF">ALO91_03053</name>
</gene>
<accession>A0A0L8IV82</accession>
<name>A0A0L8IV82_PSESX</name>